<accession>A0A379F337</accession>
<feature type="chain" id="PRO_5017045504" description="Lipocalin-like domain-containing protein" evidence="1">
    <location>
        <begin position="20"/>
        <end position="263"/>
    </location>
</feature>
<proteinExistence type="predicted"/>
<dbReference type="AlphaFoldDB" id="A0A379F337"/>
<organism evidence="2 3">
    <name type="scientific">Prevotella pallens</name>
    <dbReference type="NCBI Taxonomy" id="60133"/>
    <lineage>
        <taxon>Bacteria</taxon>
        <taxon>Pseudomonadati</taxon>
        <taxon>Bacteroidota</taxon>
        <taxon>Bacteroidia</taxon>
        <taxon>Bacteroidales</taxon>
        <taxon>Prevotellaceae</taxon>
        <taxon>Prevotella</taxon>
    </lineage>
</organism>
<dbReference type="OrthoDB" id="1068736at2"/>
<evidence type="ECO:0008006" key="4">
    <source>
        <dbReference type="Google" id="ProtNLM"/>
    </source>
</evidence>
<dbReference type="RefSeq" id="WP_115083645.1">
    <property type="nucleotide sequence ID" value="NZ_CAUPCI010000005.1"/>
</dbReference>
<reference evidence="2 3" key="1">
    <citation type="submission" date="2018-06" db="EMBL/GenBank/DDBJ databases">
        <authorList>
            <consortium name="Pathogen Informatics"/>
            <person name="Doyle S."/>
        </authorList>
    </citation>
    <scope>NUCLEOTIDE SEQUENCE [LARGE SCALE GENOMIC DNA]</scope>
    <source>
        <strain evidence="2 3">NCTC13043</strain>
    </source>
</reference>
<dbReference type="EMBL" id="UGTP01000001">
    <property type="protein sequence ID" value="SUC13025.1"/>
    <property type="molecule type" value="Genomic_DNA"/>
</dbReference>
<name>A0A379F337_9BACT</name>
<feature type="signal peptide" evidence="1">
    <location>
        <begin position="1"/>
        <end position="19"/>
    </location>
</feature>
<keyword evidence="1" id="KW-0732">Signal</keyword>
<sequence>MRKLLFFALAAIFSIQTQAQSAPTIIKEQPAGTAVNYKRISGYMLAIRKNKETQQAEITTYDLAQLAENKEGVGDLVVVTDADGKTVYIKYALSYATCLKGDKLNAWIKGTKEGNTITIPSGQFLIYGKADDGEYGLQVGYMELIDGKFTPVDGDIKYIIDGYTIKLDDTMVQKDEAGNAKIKILAGYWSDNRLFFCGDALTVGTNDPAGVKSVVTDTNKDVVNETYFDLSGRKLSKIGRGLTIKTVRYTDGTTKSVKVVNTK</sequence>
<gene>
    <name evidence="2" type="ORF">NCTC13043_01649</name>
</gene>
<dbReference type="GeneID" id="78571321"/>
<evidence type="ECO:0000256" key="1">
    <source>
        <dbReference type="SAM" id="SignalP"/>
    </source>
</evidence>
<protein>
    <recommendedName>
        <fullName evidence="4">Lipocalin-like domain-containing protein</fullName>
    </recommendedName>
</protein>
<evidence type="ECO:0000313" key="3">
    <source>
        <dbReference type="Proteomes" id="UP000254235"/>
    </source>
</evidence>
<evidence type="ECO:0000313" key="2">
    <source>
        <dbReference type="EMBL" id="SUC13025.1"/>
    </source>
</evidence>
<dbReference type="Proteomes" id="UP000254235">
    <property type="component" value="Unassembled WGS sequence"/>
</dbReference>